<sequence length="978" mass="107851">MFNAQSTIQLLNVSLQYRFNSVYSAGLLINITQPLTDFQLTNVNMMGHNFMEGGNMYQLVFEVNALTKISIEQVKSCLESSKLQADSIHVLQLSASIDFDCADICTSNENFIYGICANVLQNGQLMTNNQTIMCVDPFVFNGELCVCKNYFVLNGSVCVNLVLFLSNLDQTLQSQSALLQQFKLIQKLAKQLNQSVKQQFDGINNQFITLYNITKQYIDSNISQLNNKTNIYYSNIGQHSLNNSSMFLSQLSNVSSYIIKNISVLTNQLNQSLLQLEQNVSLSASIINQSFYSSKLNISNSIRTFNNETSFLFNFTDQSITTFSYLTDFNIASNISQIDNTLSNLTKELSLLNEILIYTNEHELQFKCWDKLYTFKTFDTPLITNLVTNDQISSGFVFDSYIQNAFINIPSTNSGFTLFKTQTLLQNIKIQFNDLNIGSTAILTPSTSATIQQMVIASKQGTQIQTSGALYIIQKAATQTYISNLLLNISFNPLQTGAVVLIYTLSGQLNVNGYKITGFYYSQSTIALTTYQTLTQSKVSLHHIHLNLQVVQCGNLSSLVLSYINSSLINIRHISIQIGNKTCFNEITVIQTTQLKYFRYAGIITYANSSIVTIVDVFYKQYESWQTQYVKSSGLILGYANCSQISLKIICFTTNITTSSYIDAFGMIGFANGDLTLNMICAQLFISQGTFYTVAIVGSVNGQISDFENIIIESRFEDSKIDCGSALVSLLHTTTYFVKNISISNSSINVIKLVGVLIASTTTSNGTIQLIQLKSSTVTITNKIQYTEQTKNVASFGGGLLGDSWGNLYISTCILINIELQVYSENTWAISGGIIGDSHNYPASIVQSLVQSSNVSASGKVKSCVTSGGIIGYQYDSAVNISDVKVESTNISAISPTALTYSAGLISFYRNQTIIIENSSVYAVQINISSKQNSGTMISANVGPLQALNVRSEGVNTINGEVISNCPNWSVIWSQSGC</sequence>
<reference evidence="2 3" key="2">
    <citation type="submission" date="2024-07" db="EMBL/GenBank/DDBJ databases">
        <authorList>
            <person name="Akdeniz Z."/>
        </authorList>
    </citation>
    <scope>NUCLEOTIDE SEQUENCE [LARGE SCALE GENOMIC DNA]</scope>
</reference>
<dbReference type="EMBL" id="CATOUU010000963">
    <property type="protein sequence ID" value="CAI9962961.1"/>
    <property type="molecule type" value="Genomic_DNA"/>
</dbReference>
<organism evidence="1">
    <name type="scientific">Hexamita inflata</name>
    <dbReference type="NCBI Taxonomy" id="28002"/>
    <lineage>
        <taxon>Eukaryota</taxon>
        <taxon>Metamonada</taxon>
        <taxon>Diplomonadida</taxon>
        <taxon>Hexamitidae</taxon>
        <taxon>Hexamitinae</taxon>
        <taxon>Hexamita</taxon>
    </lineage>
</organism>
<dbReference type="Proteomes" id="UP001642409">
    <property type="component" value="Unassembled WGS sequence"/>
</dbReference>
<dbReference type="EMBL" id="CAXDID020000479">
    <property type="protein sequence ID" value="CAL6095746.1"/>
    <property type="molecule type" value="Genomic_DNA"/>
</dbReference>
<evidence type="ECO:0000313" key="3">
    <source>
        <dbReference type="Proteomes" id="UP001642409"/>
    </source>
</evidence>
<accession>A0AA86QXA6</accession>
<gene>
    <name evidence="1" type="ORF">HINF_LOCUS50606</name>
    <name evidence="2" type="ORF">HINF_LOCUS68097</name>
</gene>
<reference evidence="1" key="1">
    <citation type="submission" date="2023-06" db="EMBL/GenBank/DDBJ databases">
        <authorList>
            <person name="Kurt Z."/>
        </authorList>
    </citation>
    <scope>NUCLEOTIDE SEQUENCE</scope>
</reference>
<protein>
    <submittedName>
        <fullName evidence="2">Hypothetical_protein</fullName>
    </submittedName>
</protein>
<name>A0AA86QXA6_9EUKA</name>
<comment type="caution">
    <text evidence="1">The sequence shown here is derived from an EMBL/GenBank/DDBJ whole genome shotgun (WGS) entry which is preliminary data.</text>
</comment>
<proteinExistence type="predicted"/>
<evidence type="ECO:0000313" key="2">
    <source>
        <dbReference type="EMBL" id="CAL6095746.1"/>
    </source>
</evidence>
<dbReference type="AlphaFoldDB" id="A0AA86QXA6"/>
<keyword evidence="3" id="KW-1185">Reference proteome</keyword>
<evidence type="ECO:0000313" key="1">
    <source>
        <dbReference type="EMBL" id="CAI9962961.1"/>
    </source>
</evidence>